<dbReference type="AlphaFoldDB" id="A0A2R5GGP9"/>
<evidence type="ECO:0000313" key="1">
    <source>
        <dbReference type="EMBL" id="GBG27034.1"/>
    </source>
</evidence>
<evidence type="ECO:0008006" key="3">
    <source>
        <dbReference type="Google" id="ProtNLM"/>
    </source>
</evidence>
<dbReference type="OrthoDB" id="3790458at2759"/>
<dbReference type="InterPro" id="IPR038084">
    <property type="entry name" value="PduO/GlcC-like_sf"/>
</dbReference>
<reference evidence="1 2" key="1">
    <citation type="submission" date="2017-12" db="EMBL/GenBank/DDBJ databases">
        <title>Sequencing, de novo assembly and annotation of complete genome of a new Thraustochytrid species, strain FCC1311.</title>
        <authorList>
            <person name="Sedici K."/>
            <person name="Godart F."/>
            <person name="Aiese Cigliano R."/>
            <person name="Sanseverino W."/>
            <person name="Barakat M."/>
            <person name="Ortet P."/>
            <person name="Marechal E."/>
            <person name="Cagnac O."/>
            <person name="Amato A."/>
        </authorList>
    </citation>
    <scope>NUCLEOTIDE SEQUENCE [LARGE SCALE GENOMIC DNA]</scope>
</reference>
<dbReference type="InterPro" id="IPR005624">
    <property type="entry name" value="PduO/GlcC-like"/>
</dbReference>
<dbReference type="InParanoid" id="A0A2R5GGP9"/>
<proteinExistence type="predicted"/>
<evidence type="ECO:0000313" key="2">
    <source>
        <dbReference type="Proteomes" id="UP000241890"/>
    </source>
</evidence>
<comment type="caution">
    <text evidence="1">The sequence shown here is derived from an EMBL/GenBank/DDBJ whole genome shotgun (WGS) entry which is preliminary data.</text>
</comment>
<dbReference type="Pfam" id="PF03928">
    <property type="entry name" value="HbpS-like"/>
    <property type="match status" value="1"/>
</dbReference>
<dbReference type="PANTHER" id="PTHR34309">
    <property type="entry name" value="SLR1406 PROTEIN"/>
    <property type="match status" value="1"/>
</dbReference>
<gene>
    <name evidence="1" type="ORF">FCC1311_032572</name>
</gene>
<dbReference type="PANTHER" id="PTHR34309:SF10">
    <property type="entry name" value="SLR1406 PROTEIN"/>
    <property type="match status" value="1"/>
</dbReference>
<dbReference type="InterPro" id="IPR052517">
    <property type="entry name" value="GlcG_carb_metab_protein"/>
</dbReference>
<organism evidence="1 2">
    <name type="scientific">Hondaea fermentalgiana</name>
    <dbReference type="NCBI Taxonomy" id="2315210"/>
    <lineage>
        <taxon>Eukaryota</taxon>
        <taxon>Sar</taxon>
        <taxon>Stramenopiles</taxon>
        <taxon>Bigyra</taxon>
        <taxon>Labyrinthulomycetes</taxon>
        <taxon>Thraustochytrida</taxon>
        <taxon>Thraustochytriidae</taxon>
        <taxon>Hondaea</taxon>
    </lineage>
</organism>
<dbReference type="SUPFAM" id="SSF143744">
    <property type="entry name" value="GlcG-like"/>
    <property type="match status" value="1"/>
</dbReference>
<dbReference type="Proteomes" id="UP000241890">
    <property type="component" value="Unassembled WGS sequence"/>
</dbReference>
<name>A0A2R5GGP9_9STRA</name>
<keyword evidence="2" id="KW-1185">Reference proteome</keyword>
<dbReference type="EMBL" id="BEYU01000027">
    <property type="protein sequence ID" value="GBG27034.1"/>
    <property type="molecule type" value="Genomic_DNA"/>
</dbReference>
<dbReference type="Gene3D" id="3.30.450.150">
    <property type="entry name" value="Haem-degrading domain"/>
    <property type="match status" value="1"/>
</dbReference>
<accession>A0A2R5GGP9</accession>
<protein>
    <recommendedName>
        <fullName evidence="3">Heme-binding protein</fullName>
    </recommendedName>
</protein>
<sequence>MSVTASQADTIVKRALEVGRANKLQPLTVAVLDAGGHLVAFHKEDGASIFREAIARGKAMGALGLGTDSANLAKVAADRPAFIQSAFVATGGQIIPVPGGVLIKDHSGKVIGAVGISGDVSEADEACGIAGIRTAGLSCAAIKDGRDCHLKAHL</sequence>